<reference evidence="2 3" key="2">
    <citation type="submission" date="2017-02" db="EMBL/GenBank/DDBJ databases">
        <title>A genome survey and senescence transcriptome analysis in Lentinula edodes.</title>
        <authorList>
            <person name="Sakamoto Y."/>
            <person name="Nakade K."/>
            <person name="Sato S."/>
            <person name="Yoshida Y."/>
            <person name="Miyazaki K."/>
            <person name="Natsume S."/>
            <person name="Konno N."/>
        </authorList>
    </citation>
    <scope>NUCLEOTIDE SEQUENCE [LARGE SCALE GENOMIC DNA]</scope>
    <source>
        <strain evidence="2 3">NBRC 111202</strain>
    </source>
</reference>
<protein>
    <submittedName>
        <fullName evidence="2">Homeodomain-like partial</fullName>
    </submittedName>
</protein>
<keyword evidence="2" id="KW-0371">Homeobox</keyword>
<dbReference type="Proteomes" id="UP000188533">
    <property type="component" value="Unassembled WGS sequence"/>
</dbReference>
<feature type="domain" description="Winged helix-turn helix" evidence="1">
    <location>
        <begin position="87"/>
        <end position="137"/>
    </location>
</feature>
<name>A0A1Q3E2F3_LENED</name>
<accession>A0A1Q3E2F3</accession>
<organism evidence="2 3">
    <name type="scientific">Lentinula edodes</name>
    <name type="common">Shiitake mushroom</name>
    <name type="synonym">Lentinus edodes</name>
    <dbReference type="NCBI Taxonomy" id="5353"/>
    <lineage>
        <taxon>Eukaryota</taxon>
        <taxon>Fungi</taxon>
        <taxon>Dikarya</taxon>
        <taxon>Basidiomycota</taxon>
        <taxon>Agaricomycotina</taxon>
        <taxon>Agaricomycetes</taxon>
        <taxon>Agaricomycetidae</taxon>
        <taxon>Agaricales</taxon>
        <taxon>Marasmiineae</taxon>
        <taxon>Omphalotaceae</taxon>
        <taxon>Lentinula</taxon>
    </lineage>
</organism>
<gene>
    <name evidence="2" type="ORF">LENED_003032</name>
</gene>
<evidence type="ECO:0000313" key="3">
    <source>
        <dbReference type="Proteomes" id="UP000188533"/>
    </source>
</evidence>
<dbReference type="STRING" id="5353.A0A1Q3E2F3"/>
<dbReference type="InterPro" id="IPR009057">
    <property type="entry name" value="Homeodomain-like_sf"/>
</dbReference>
<dbReference type="PANTHER" id="PTHR48472">
    <property type="entry name" value="TC1-LIKE TRANSPOSASE DDE DOMAIN-CONTAINING PROTEIN"/>
    <property type="match status" value="1"/>
</dbReference>
<dbReference type="InterPro" id="IPR025959">
    <property type="entry name" value="Winged_HTH_dom"/>
</dbReference>
<dbReference type="AlphaFoldDB" id="A0A1Q3E2F3"/>
<keyword evidence="2" id="KW-0238">DNA-binding</keyword>
<dbReference type="Pfam" id="PF13592">
    <property type="entry name" value="HTH_33"/>
    <property type="match status" value="1"/>
</dbReference>
<sequence length="154" mass="18164">MTRGKPLSKDLRHTIINLRRNCVSLDEIVTKSACKRRTLQRILSQHRKRIQGTLLLTTDLRGRKRKISIEDMKLIHGLLANTPDMYLDELKQQLEERRGTQVSITTIWRTLRQTGYKLKKITRVAIEQDEFKRAQFKLTYSHLYQAAQLVFMTV</sequence>
<evidence type="ECO:0000313" key="2">
    <source>
        <dbReference type="EMBL" id="GAW01438.1"/>
    </source>
</evidence>
<dbReference type="PANTHER" id="PTHR48472:SF1">
    <property type="entry name" value="TC1-LIKE TRANSPOSASE DDE DOMAIN-CONTAINING PROTEIN"/>
    <property type="match status" value="1"/>
</dbReference>
<evidence type="ECO:0000259" key="1">
    <source>
        <dbReference type="Pfam" id="PF13592"/>
    </source>
</evidence>
<dbReference type="SUPFAM" id="SSF46689">
    <property type="entry name" value="Homeodomain-like"/>
    <property type="match status" value="1"/>
</dbReference>
<dbReference type="GO" id="GO:0003677">
    <property type="term" value="F:DNA binding"/>
    <property type="evidence" value="ECO:0007669"/>
    <property type="project" value="UniProtKB-KW"/>
</dbReference>
<comment type="caution">
    <text evidence="2">The sequence shown here is derived from an EMBL/GenBank/DDBJ whole genome shotgun (WGS) entry which is preliminary data.</text>
</comment>
<dbReference type="EMBL" id="BDGU01000061">
    <property type="protein sequence ID" value="GAW01438.1"/>
    <property type="molecule type" value="Genomic_DNA"/>
</dbReference>
<keyword evidence="3" id="KW-1185">Reference proteome</keyword>
<proteinExistence type="predicted"/>
<reference evidence="2 3" key="1">
    <citation type="submission" date="2016-08" db="EMBL/GenBank/DDBJ databases">
        <authorList>
            <consortium name="Lentinula edodes genome sequencing consortium"/>
            <person name="Sakamoto Y."/>
            <person name="Nakade K."/>
            <person name="Sato S."/>
            <person name="Yoshida Y."/>
            <person name="Miyazaki K."/>
            <person name="Natsume S."/>
            <person name="Konno N."/>
        </authorList>
    </citation>
    <scope>NUCLEOTIDE SEQUENCE [LARGE SCALE GENOMIC DNA]</scope>
    <source>
        <strain evidence="2 3">NBRC 111202</strain>
    </source>
</reference>